<feature type="region of interest" description="Disordered" evidence="1">
    <location>
        <begin position="73"/>
        <end position="117"/>
    </location>
</feature>
<dbReference type="EMBL" id="JAULSV010000004">
    <property type="protein sequence ID" value="KAK0646429.1"/>
    <property type="molecule type" value="Genomic_DNA"/>
</dbReference>
<dbReference type="Proteomes" id="UP001174936">
    <property type="component" value="Unassembled WGS sequence"/>
</dbReference>
<proteinExistence type="predicted"/>
<evidence type="ECO:0000313" key="2">
    <source>
        <dbReference type="EMBL" id="KAK0646429.1"/>
    </source>
</evidence>
<reference evidence="2" key="1">
    <citation type="submission" date="2023-06" db="EMBL/GenBank/DDBJ databases">
        <title>Genome-scale phylogeny and comparative genomics of the fungal order Sordariales.</title>
        <authorList>
            <consortium name="Lawrence Berkeley National Laboratory"/>
            <person name="Hensen N."/>
            <person name="Bonometti L."/>
            <person name="Westerberg I."/>
            <person name="Brannstrom I.O."/>
            <person name="Guillou S."/>
            <person name="Cros-Aarteil S."/>
            <person name="Calhoun S."/>
            <person name="Haridas S."/>
            <person name="Kuo A."/>
            <person name="Mondo S."/>
            <person name="Pangilinan J."/>
            <person name="Riley R."/>
            <person name="Labutti K."/>
            <person name="Andreopoulos B."/>
            <person name="Lipzen A."/>
            <person name="Chen C."/>
            <person name="Yanf M."/>
            <person name="Daum C."/>
            <person name="Ng V."/>
            <person name="Clum A."/>
            <person name="Steindorff A."/>
            <person name="Ohm R."/>
            <person name="Martin F."/>
            <person name="Silar P."/>
            <person name="Natvig D."/>
            <person name="Lalanne C."/>
            <person name="Gautier V."/>
            <person name="Ament-Velasquez S.L."/>
            <person name="Kruys A."/>
            <person name="Hutchinson M.I."/>
            <person name="Powell A.J."/>
            <person name="Barry K."/>
            <person name="Miller A.N."/>
            <person name="Grigoriev I.V."/>
            <person name="Debuchy R."/>
            <person name="Gladieux P."/>
            <person name="Thoren M.H."/>
            <person name="Johannesson H."/>
        </authorList>
    </citation>
    <scope>NUCLEOTIDE SEQUENCE</scope>
    <source>
        <strain evidence="2">SMH2532-1</strain>
    </source>
</reference>
<accession>A0AA40CRF7</accession>
<evidence type="ECO:0000256" key="1">
    <source>
        <dbReference type="SAM" id="MobiDB-lite"/>
    </source>
</evidence>
<comment type="caution">
    <text evidence="2">The sequence shown here is derived from an EMBL/GenBank/DDBJ whole genome shotgun (WGS) entry which is preliminary data.</text>
</comment>
<organism evidence="2 3">
    <name type="scientific">Cercophora newfieldiana</name>
    <dbReference type="NCBI Taxonomy" id="92897"/>
    <lineage>
        <taxon>Eukaryota</taxon>
        <taxon>Fungi</taxon>
        <taxon>Dikarya</taxon>
        <taxon>Ascomycota</taxon>
        <taxon>Pezizomycotina</taxon>
        <taxon>Sordariomycetes</taxon>
        <taxon>Sordariomycetidae</taxon>
        <taxon>Sordariales</taxon>
        <taxon>Lasiosphaeriaceae</taxon>
        <taxon>Cercophora</taxon>
    </lineage>
</organism>
<protein>
    <submittedName>
        <fullName evidence="2">Uncharacterized protein</fullName>
    </submittedName>
</protein>
<name>A0AA40CRF7_9PEZI</name>
<keyword evidence="3" id="KW-1185">Reference proteome</keyword>
<evidence type="ECO:0000313" key="3">
    <source>
        <dbReference type="Proteomes" id="UP001174936"/>
    </source>
</evidence>
<dbReference type="AlphaFoldDB" id="A0AA40CRF7"/>
<sequence length="117" mass="13257">MADQSNASINLEERAEQDLAHLNQLHLQASKLHPQFWSEQYFANVTKSAEDTGEEIEAFKKAYTSEKTKAVFQRGTESRKANTLGIRPWCATDDPDWTRTPPQREDTDSASSGNEKK</sequence>
<gene>
    <name evidence="2" type="ORF">B0T16DRAFT_390861</name>
</gene>